<protein>
    <recommendedName>
        <fullName evidence="2">Ecp2 effector protein-like domain-containing protein</fullName>
    </recommendedName>
</protein>
<feature type="signal peptide" evidence="1">
    <location>
        <begin position="1"/>
        <end position="22"/>
    </location>
</feature>
<accession>A0A9P9WBZ1</accession>
<feature type="domain" description="Ecp2 effector protein-like" evidence="2">
    <location>
        <begin position="46"/>
        <end position="141"/>
    </location>
</feature>
<evidence type="ECO:0000256" key="1">
    <source>
        <dbReference type="SAM" id="SignalP"/>
    </source>
</evidence>
<dbReference type="Pfam" id="PF14856">
    <property type="entry name" value="Hce2"/>
    <property type="match status" value="1"/>
</dbReference>
<dbReference type="AlphaFoldDB" id="A0A9P9WBZ1"/>
<evidence type="ECO:0000313" key="4">
    <source>
        <dbReference type="Proteomes" id="UP000829685"/>
    </source>
</evidence>
<organism evidence="3 4">
    <name type="scientific">Neoarthrinium moseri</name>
    <dbReference type="NCBI Taxonomy" id="1658444"/>
    <lineage>
        <taxon>Eukaryota</taxon>
        <taxon>Fungi</taxon>
        <taxon>Dikarya</taxon>
        <taxon>Ascomycota</taxon>
        <taxon>Pezizomycotina</taxon>
        <taxon>Sordariomycetes</taxon>
        <taxon>Xylariomycetidae</taxon>
        <taxon>Amphisphaeriales</taxon>
        <taxon>Apiosporaceae</taxon>
        <taxon>Neoarthrinium</taxon>
    </lineage>
</organism>
<sequence length="162" mass="17092">MVSMQANMISFVALWPLITAVASPLSLAAFYSSAPFKNADDNTTSCQNSSLLNNQLSSKSPRAEDCQAIGSYAAEHHGEWEIPGSAGTPWLLLHFEGTCALVARPGPGNRLDTLIGSADVAEIAGLAYGGSSGTRNEAQGTWERCGCDACSAAVQWWFTGDF</sequence>
<comment type="caution">
    <text evidence="3">The sequence shown here is derived from an EMBL/GenBank/DDBJ whole genome shotgun (WGS) entry which is preliminary data.</text>
</comment>
<gene>
    <name evidence="3" type="ORF">JX265_011863</name>
</gene>
<keyword evidence="1" id="KW-0732">Signal</keyword>
<evidence type="ECO:0000259" key="2">
    <source>
        <dbReference type="Pfam" id="PF14856"/>
    </source>
</evidence>
<name>A0A9P9WBZ1_9PEZI</name>
<feature type="chain" id="PRO_5040355510" description="Ecp2 effector protein-like domain-containing protein" evidence="1">
    <location>
        <begin position="23"/>
        <end position="162"/>
    </location>
</feature>
<keyword evidence="4" id="KW-1185">Reference proteome</keyword>
<evidence type="ECO:0000313" key="3">
    <source>
        <dbReference type="EMBL" id="KAI1856148.1"/>
    </source>
</evidence>
<dbReference type="Proteomes" id="UP000829685">
    <property type="component" value="Unassembled WGS sequence"/>
</dbReference>
<proteinExistence type="predicted"/>
<dbReference type="EMBL" id="JAFIMR010000046">
    <property type="protein sequence ID" value="KAI1856148.1"/>
    <property type="molecule type" value="Genomic_DNA"/>
</dbReference>
<reference evidence="3" key="1">
    <citation type="submission" date="2021-03" db="EMBL/GenBank/DDBJ databases">
        <title>Revisited historic fungal species revealed as producer of novel bioactive compounds through whole genome sequencing and comparative genomics.</title>
        <authorList>
            <person name="Vignolle G.A."/>
            <person name="Hochenegger N."/>
            <person name="Mach R.L."/>
            <person name="Mach-Aigner A.R."/>
            <person name="Javad Rahimi M."/>
            <person name="Salim K.A."/>
            <person name="Chan C.M."/>
            <person name="Lim L.B.L."/>
            <person name="Cai F."/>
            <person name="Druzhinina I.S."/>
            <person name="U'Ren J.M."/>
            <person name="Derntl C."/>
        </authorList>
    </citation>
    <scope>NUCLEOTIDE SEQUENCE</scope>
    <source>
        <strain evidence="3">TUCIM 5799</strain>
    </source>
</reference>
<dbReference type="InterPro" id="IPR029226">
    <property type="entry name" value="Ecp2-like"/>
</dbReference>